<dbReference type="AlphaFoldDB" id="A0A0C2G7J1"/>
<evidence type="ECO:0000259" key="1">
    <source>
        <dbReference type="Pfam" id="PF14529"/>
    </source>
</evidence>
<dbReference type="Pfam" id="PF14529">
    <property type="entry name" value="Exo_endo_phos_2"/>
    <property type="match status" value="1"/>
</dbReference>
<feature type="non-terminal residue" evidence="2">
    <location>
        <position position="253"/>
    </location>
</feature>
<feature type="domain" description="Endonuclease/exonuclease/phosphatase" evidence="1">
    <location>
        <begin position="38"/>
        <end position="89"/>
    </location>
</feature>
<proteinExistence type="predicted"/>
<evidence type="ECO:0000313" key="2">
    <source>
        <dbReference type="EMBL" id="KIH56900.1"/>
    </source>
</evidence>
<name>A0A0C2G7J1_9BILA</name>
<keyword evidence="3" id="KW-1185">Reference proteome</keyword>
<dbReference type="GO" id="GO:0003824">
    <property type="term" value="F:catalytic activity"/>
    <property type="evidence" value="ECO:0007669"/>
    <property type="project" value="InterPro"/>
</dbReference>
<sequence length="253" mass="28765">MEGVGFALDRKTCDSVIAFQPVSSRIAVLTLEGTIRTHIVAVYAPTEIPADSSKNQFYSQLQQVIDSLPHSEFIIVAGDTNAHSSNWQQLLSTPTETQADVALPERSRFSSSGLLPHTKPIPFKLPGQLRVMRGADCGSDHHLVVMKMKLRLNRNKRISTPVSRRDWSRLADPICKQQFELKLRNRFEILKEPENADEAEQFASVTVDCANAFCPIMRRRTQAWISNECLDMMDQRKKCKCTDINRYRELHHA</sequence>
<dbReference type="OrthoDB" id="5862865at2759"/>
<dbReference type="InterPro" id="IPR005135">
    <property type="entry name" value="Endo/exonuclease/phosphatase"/>
</dbReference>
<dbReference type="SUPFAM" id="SSF56219">
    <property type="entry name" value="DNase I-like"/>
    <property type="match status" value="1"/>
</dbReference>
<dbReference type="EMBL" id="KN735115">
    <property type="protein sequence ID" value="KIH56900.1"/>
    <property type="molecule type" value="Genomic_DNA"/>
</dbReference>
<accession>A0A0C2G7J1</accession>
<evidence type="ECO:0000313" key="3">
    <source>
        <dbReference type="Proteomes" id="UP000054047"/>
    </source>
</evidence>
<dbReference type="Gene3D" id="3.60.10.10">
    <property type="entry name" value="Endonuclease/exonuclease/phosphatase"/>
    <property type="match status" value="1"/>
</dbReference>
<dbReference type="InterPro" id="IPR036691">
    <property type="entry name" value="Endo/exonu/phosph_ase_sf"/>
</dbReference>
<reference evidence="2 3" key="1">
    <citation type="submission" date="2013-12" db="EMBL/GenBank/DDBJ databases">
        <title>Draft genome of the parsitic nematode Ancylostoma duodenale.</title>
        <authorList>
            <person name="Mitreva M."/>
        </authorList>
    </citation>
    <scope>NUCLEOTIDE SEQUENCE [LARGE SCALE GENOMIC DNA]</scope>
    <source>
        <strain evidence="2 3">Zhejiang</strain>
    </source>
</reference>
<dbReference type="Proteomes" id="UP000054047">
    <property type="component" value="Unassembled WGS sequence"/>
</dbReference>
<protein>
    <recommendedName>
        <fullName evidence="1">Endonuclease/exonuclease/phosphatase domain-containing protein</fullName>
    </recommendedName>
</protein>
<organism evidence="2 3">
    <name type="scientific">Ancylostoma duodenale</name>
    <dbReference type="NCBI Taxonomy" id="51022"/>
    <lineage>
        <taxon>Eukaryota</taxon>
        <taxon>Metazoa</taxon>
        <taxon>Ecdysozoa</taxon>
        <taxon>Nematoda</taxon>
        <taxon>Chromadorea</taxon>
        <taxon>Rhabditida</taxon>
        <taxon>Rhabditina</taxon>
        <taxon>Rhabditomorpha</taxon>
        <taxon>Strongyloidea</taxon>
        <taxon>Ancylostomatidae</taxon>
        <taxon>Ancylostomatinae</taxon>
        <taxon>Ancylostoma</taxon>
    </lineage>
</organism>
<gene>
    <name evidence="2" type="ORF">ANCDUO_12917</name>
</gene>